<reference evidence="8 9" key="1">
    <citation type="journal article" date="2013" name="Genome Announc.">
        <title>Complete Genome Sequence of the Thermophilic and Facultatively Chemolithoautotrophic Sulfate Reducer Archaeoglobus sulfaticallidus Strain PM70-1T.</title>
        <authorList>
            <person name="Stokke R."/>
            <person name="Hocking W.P."/>
            <person name="Steinsbu B.O."/>
            <person name="Steen I.H."/>
        </authorList>
    </citation>
    <scope>NUCLEOTIDE SEQUENCE [LARGE SCALE GENOMIC DNA]</scope>
    <source>
        <strain evidence="8">PM70-1</strain>
    </source>
</reference>
<evidence type="ECO:0000256" key="7">
    <source>
        <dbReference type="SAM" id="Phobius"/>
    </source>
</evidence>
<organism evidence="8 9">
    <name type="scientific">Archaeoglobus sulfaticallidus PM70-1</name>
    <dbReference type="NCBI Taxonomy" id="387631"/>
    <lineage>
        <taxon>Archaea</taxon>
        <taxon>Methanobacteriati</taxon>
        <taxon>Methanobacteriota</taxon>
        <taxon>Archaeoglobi</taxon>
        <taxon>Archaeoglobales</taxon>
        <taxon>Archaeoglobaceae</taxon>
        <taxon>Archaeoglobus</taxon>
    </lineage>
</organism>
<dbReference type="Pfam" id="PF01891">
    <property type="entry name" value="CbiM"/>
    <property type="match status" value="1"/>
</dbReference>
<dbReference type="PANTHER" id="PTHR34229:SF1">
    <property type="entry name" value="METAL TRANSPORT PROTEIN HI_1621-RELATED"/>
    <property type="match status" value="1"/>
</dbReference>
<feature type="transmembrane region" description="Helical" evidence="7">
    <location>
        <begin position="174"/>
        <end position="196"/>
    </location>
</feature>
<sequence length="213" mass="22301">MHIPDGFLDLSIAGVFYVLTGIVFVISLIKAKDELDEKRVPVVGMVASAIFAAQMLNWPIPGGTSAHFVGGALAGVILGPYAGFLAMASVLIIQTLVFADGGITALGANIWNMGVVAVFVGYYVFKLLEKKNPYLAAAVAGWLGITLAAIFAGIEIGLSSTFKYSIAVTVPVMGMWHGILGIIEGVITAGVVAYIYSTRPDILFTESKSKVGA</sequence>
<evidence type="ECO:0000313" key="8">
    <source>
        <dbReference type="EMBL" id="AGK61846.1"/>
    </source>
</evidence>
<dbReference type="GeneID" id="15393514"/>
<dbReference type="PANTHER" id="PTHR34229">
    <property type="entry name" value="METAL TRANSPORT PROTEIN HI_1621-RELATED"/>
    <property type="match status" value="1"/>
</dbReference>
<dbReference type="GO" id="GO:0000041">
    <property type="term" value="P:transition metal ion transport"/>
    <property type="evidence" value="ECO:0007669"/>
    <property type="project" value="InterPro"/>
</dbReference>
<dbReference type="EMBL" id="CP005290">
    <property type="protein sequence ID" value="AGK61846.1"/>
    <property type="molecule type" value="Genomic_DNA"/>
</dbReference>
<dbReference type="AlphaFoldDB" id="N0BMI8"/>
<feature type="transmembrane region" description="Helical" evidence="7">
    <location>
        <begin position="134"/>
        <end position="154"/>
    </location>
</feature>
<accession>N0BMI8</accession>
<dbReference type="STRING" id="387631.Asulf_01880"/>
<comment type="subcellular location">
    <subcellularLocation>
        <location evidence="1">Cell membrane</location>
        <topology evidence="1">Multi-pass membrane protein</topology>
    </subcellularLocation>
</comment>
<gene>
    <name evidence="8" type="ORF">Asulf_01880</name>
</gene>
<keyword evidence="2" id="KW-0813">Transport</keyword>
<keyword evidence="3" id="KW-1003">Cell membrane</keyword>
<evidence type="ECO:0000256" key="3">
    <source>
        <dbReference type="ARBA" id="ARBA00022475"/>
    </source>
</evidence>
<keyword evidence="4 7" id="KW-0812">Transmembrane</keyword>
<dbReference type="Gene3D" id="1.10.1760.20">
    <property type="match status" value="1"/>
</dbReference>
<name>N0BMI8_9EURY</name>
<dbReference type="HOGENOM" id="CLU_052508_2_1_2"/>
<keyword evidence="9" id="KW-1185">Reference proteome</keyword>
<evidence type="ECO:0000256" key="1">
    <source>
        <dbReference type="ARBA" id="ARBA00004651"/>
    </source>
</evidence>
<evidence type="ECO:0000256" key="2">
    <source>
        <dbReference type="ARBA" id="ARBA00022448"/>
    </source>
</evidence>
<protein>
    <submittedName>
        <fullName evidence="8">ABC-type Co2+ transport system, permease component</fullName>
    </submittedName>
</protein>
<dbReference type="eggNOG" id="arCOG02248">
    <property type="taxonomic scope" value="Archaea"/>
</dbReference>
<dbReference type="RefSeq" id="WP_015591442.1">
    <property type="nucleotide sequence ID" value="NC_021169.1"/>
</dbReference>
<feature type="transmembrane region" description="Helical" evidence="7">
    <location>
        <begin position="72"/>
        <end position="97"/>
    </location>
</feature>
<dbReference type="KEGG" id="ast:Asulf_01880"/>
<dbReference type="Proteomes" id="UP000013307">
    <property type="component" value="Chromosome"/>
</dbReference>
<evidence type="ECO:0000313" key="9">
    <source>
        <dbReference type="Proteomes" id="UP000013307"/>
    </source>
</evidence>
<keyword evidence="6 7" id="KW-0472">Membrane</keyword>
<feature type="transmembrane region" description="Helical" evidence="7">
    <location>
        <begin position="103"/>
        <end position="125"/>
    </location>
</feature>
<proteinExistence type="predicted"/>
<dbReference type="InterPro" id="IPR002751">
    <property type="entry name" value="CbiM/NikMN"/>
</dbReference>
<feature type="transmembrane region" description="Helical" evidence="7">
    <location>
        <begin position="41"/>
        <end position="60"/>
    </location>
</feature>
<keyword evidence="5 7" id="KW-1133">Transmembrane helix</keyword>
<dbReference type="GO" id="GO:0005886">
    <property type="term" value="C:plasma membrane"/>
    <property type="evidence" value="ECO:0007669"/>
    <property type="project" value="UniProtKB-SubCell"/>
</dbReference>
<feature type="transmembrane region" description="Helical" evidence="7">
    <location>
        <begin position="7"/>
        <end position="29"/>
    </location>
</feature>
<evidence type="ECO:0000256" key="6">
    <source>
        <dbReference type="ARBA" id="ARBA00023136"/>
    </source>
</evidence>
<evidence type="ECO:0000256" key="4">
    <source>
        <dbReference type="ARBA" id="ARBA00022692"/>
    </source>
</evidence>
<evidence type="ECO:0000256" key="5">
    <source>
        <dbReference type="ARBA" id="ARBA00022989"/>
    </source>
</evidence>